<gene>
    <name evidence="2" type="ORF">VP01_1481g2</name>
</gene>
<proteinExistence type="predicted"/>
<evidence type="ECO:0000313" key="2">
    <source>
        <dbReference type="EMBL" id="KNZ60921.1"/>
    </source>
</evidence>
<accession>A0A0L6VJH1</accession>
<protein>
    <submittedName>
        <fullName evidence="2">Uncharacterized protein</fullName>
    </submittedName>
</protein>
<evidence type="ECO:0000313" key="3">
    <source>
        <dbReference type="Proteomes" id="UP000037035"/>
    </source>
</evidence>
<dbReference type="VEuPathDB" id="FungiDB:VP01_1481g2"/>
<evidence type="ECO:0000256" key="1">
    <source>
        <dbReference type="SAM" id="Phobius"/>
    </source>
</evidence>
<feature type="transmembrane region" description="Helical" evidence="1">
    <location>
        <begin position="273"/>
        <end position="294"/>
    </location>
</feature>
<reference evidence="2 3" key="1">
    <citation type="submission" date="2015-08" db="EMBL/GenBank/DDBJ databases">
        <title>Next Generation Sequencing and Analysis of the Genome of Puccinia sorghi L Schw, the Causal Agent of Maize Common Rust.</title>
        <authorList>
            <person name="Rochi L."/>
            <person name="Burguener G."/>
            <person name="Darino M."/>
            <person name="Turjanski A."/>
            <person name="Kreff E."/>
            <person name="Dieguez M.J."/>
            <person name="Sacco F."/>
        </authorList>
    </citation>
    <scope>NUCLEOTIDE SEQUENCE [LARGE SCALE GENOMIC DNA]</scope>
    <source>
        <strain evidence="2 3">RO10H11247</strain>
    </source>
</reference>
<keyword evidence="1" id="KW-1133">Transmembrane helix</keyword>
<keyword evidence="3" id="KW-1185">Reference proteome</keyword>
<feature type="transmembrane region" description="Helical" evidence="1">
    <location>
        <begin position="40"/>
        <end position="60"/>
    </location>
</feature>
<organism evidence="2 3">
    <name type="scientific">Puccinia sorghi</name>
    <dbReference type="NCBI Taxonomy" id="27349"/>
    <lineage>
        <taxon>Eukaryota</taxon>
        <taxon>Fungi</taxon>
        <taxon>Dikarya</taxon>
        <taxon>Basidiomycota</taxon>
        <taxon>Pucciniomycotina</taxon>
        <taxon>Pucciniomycetes</taxon>
        <taxon>Pucciniales</taxon>
        <taxon>Pucciniaceae</taxon>
        <taxon>Puccinia</taxon>
    </lineage>
</organism>
<dbReference type="EMBL" id="LAVV01005353">
    <property type="protein sequence ID" value="KNZ60921.1"/>
    <property type="molecule type" value="Genomic_DNA"/>
</dbReference>
<feature type="transmembrane region" description="Helical" evidence="1">
    <location>
        <begin position="161"/>
        <end position="179"/>
    </location>
</feature>
<keyword evidence="1" id="KW-0472">Membrane</keyword>
<comment type="caution">
    <text evidence="2">The sequence shown here is derived from an EMBL/GenBank/DDBJ whole genome shotgun (WGS) entry which is preliminary data.</text>
</comment>
<feature type="transmembrane region" description="Helical" evidence="1">
    <location>
        <begin position="12"/>
        <end position="34"/>
    </location>
</feature>
<feature type="transmembrane region" description="Helical" evidence="1">
    <location>
        <begin position="80"/>
        <end position="104"/>
    </location>
</feature>
<dbReference type="Proteomes" id="UP000037035">
    <property type="component" value="Unassembled WGS sequence"/>
</dbReference>
<keyword evidence="1" id="KW-0812">Transmembrane</keyword>
<feature type="transmembrane region" description="Helical" evidence="1">
    <location>
        <begin position="306"/>
        <end position="324"/>
    </location>
</feature>
<dbReference type="AlphaFoldDB" id="A0A0L6VJH1"/>
<feature type="transmembrane region" description="Helical" evidence="1">
    <location>
        <begin position="238"/>
        <end position="261"/>
    </location>
</feature>
<sequence>MSSVSSWRLEALSSFALYICIMLCLRVCVVPFILARLDALSSPILVPLIIIFYHLLPFIIKSRILQVVCPADSIMSLLSYNCFLIFSLIILHSHLLCCTLAVIAPSFPGSVWSFLLEVVTRPADFASNMYGFGTPKNKNKIKYSRLCFYLDHLCSLGLRKYGLLLSFPLLEGLFFEFSMTSTQSARVLEFPTSFSTLLFRILDGQPSRGRKINYKKPHQVQLDSSPTRSDSCCLFPSSILFTLPLFSFFIVCLFTHEFLNIYSLPLNSNFDFLAIYSGFFYLCLYMWTLPFYIWQPKVHTKMHKELGYFIINGHTFLLFLWAVYEFGGGSGRLYIRGYQLESSELFKKCHWEQPQGQLGTVPPYLGSWHTAKYYLAQPKLLTNQHQKNSASAIIDHEKSQLKFISSLIGPKRFLVNKKLVLKRVDFWKPVNYIIVDLMDDFNASFMENIGLLEIEANKVKACVMIL</sequence>
<name>A0A0L6VJH1_9BASI</name>